<organism evidence="1 2">
    <name type="scientific">Mycoplasma wenyonii</name>
    <dbReference type="NCBI Taxonomy" id="65123"/>
    <lineage>
        <taxon>Bacteria</taxon>
        <taxon>Bacillati</taxon>
        <taxon>Mycoplasmatota</taxon>
        <taxon>Mollicutes</taxon>
        <taxon>Mycoplasmataceae</taxon>
        <taxon>Mycoplasma</taxon>
    </lineage>
</organism>
<comment type="caution">
    <text evidence="1">The sequence shown here is derived from an EMBL/GenBank/DDBJ whole genome shotgun (WGS) entry which is preliminary data.</text>
</comment>
<protein>
    <submittedName>
        <fullName evidence="1">Uncharacterized protein</fullName>
    </submittedName>
</protein>
<proteinExistence type="predicted"/>
<dbReference type="RefSeq" id="WP_112665291.1">
    <property type="nucleotide sequence ID" value="NZ_QKVO01000003.1"/>
</dbReference>
<gene>
    <name evidence="1" type="ORF">DNK47_01470</name>
</gene>
<reference evidence="2" key="1">
    <citation type="submission" date="2018-06" db="EMBL/GenBank/DDBJ databases">
        <authorList>
            <person name="Martinez Ocampo F."/>
            <person name="Quiroz Castaneda R.E."/>
            <person name="Rojas Lopez X."/>
        </authorList>
    </citation>
    <scope>NUCLEOTIDE SEQUENCE [LARGE SCALE GENOMIC DNA]</scope>
    <source>
        <strain evidence="2">INIFAP02</strain>
    </source>
</reference>
<keyword evidence="2" id="KW-1185">Reference proteome</keyword>
<dbReference type="Proteomes" id="UP000249762">
    <property type="component" value="Unassembled WGS sequence"/>
</dbReference>
<name>A0A328PUP9_9MOLU</name>
<accession>A0A328PUP9</accession>
<sequence length="190" mass="21097">MSWITKVLAVFPAIAGVSTYPLTLAIQSKVTDIKEIAEVVPPPVTSVPAKVSAKELMKQIIVTKQYEGCAELRNTVSGGSLWFVCSSKNNSNKPSLYNYNRTRRDSQFIVAEATSINPSKREITLSTGTTEKFRIPPSWLHQFRNQNLTPNNDCSVTEDGQGSGGQKSYTLKCHEKEVQKGIQFEITRNN</sequence>
<dbReference type="AlphaFoldDB" id="A0A328PUP9"/>
<dbReference type="OrthoDB" id="403124at2"/>
<evidence type="ECO:0000313" key="2">
    <source>
        <dbReference type="Proteomes" id="UP000249762"/>
    </source>
</evidence>
<evidence type="ECO:0000313" key="1">
    <source>
        <dbReference type="EMBL" id="RAO95141.1"/>
    </source>
</evidence>
<dbReference type="EMBL" id="QKVO01000003">
    <property type="protein sequence ID" value="RAO95141.1"/>
    <property type="molecule type" value="Genomic_DNA"/>
</dbReference>